<feature type="coiled-coil region" evidence="1">
    <location>
        <begin position="295"/>
        <end position="374"/>
    </location>
</feature>
<evidence type="ECO:0000313" key="4">
    <source>
        <dbReference type="Proteomes" id="UP000317648"/>
    </source>
</evidence>
<dbReference type="RefSeq" id="WP_145048983.1">
    <property type="nucleotide sequence ID" value="NZ_CP036433.1"/>
</dbReference>
<feature type="compositionally biased region" description="Polar residues" evidence="2">
    <location>
        <begin position="116"/>
        <end position="129"/>
    </location>
</feature>
<dbReference type="KEGG" id="lcre:Pla8534_05030"/>
<keyword evidence="1" id="KW-0175">Coiled coil</keyword>
<dbReference type="Proteomes" id="UP000317648">
    <property type="component" value="Chromosome"/>
</dbReference>
<evidence type="ECO:0000256" key="1">
    <source>
        <dbReference type="SAM" id="Coils"/>
    </source>
</evidence>
<proteinExistence type="predicted"/>
<dbReference type="EMBL" id="CP036433">
    <property type="protein sequence ID" value="QDU92754.1"/>
    <property type="molecule type" value="Genomic_DNA"/>
</dbReference>
<organism evidence="3 4">
    <name type="scientific">Lignipirellula cremea</name>
    <dbReference type="NCBI Taxonomy" id="2528010"/>
    <lineage>
        <taxon>Bacteria</taxon>
        <taxon>Pseudomonadati</taxon>
        <taxon>Planctomycetota</taxon>
        <taxon>Planctomycetia</taxon>
        <taxon>Pirellulales</taxon>
        <taxon>Pirellulaceae</taxon>
        <taxon>Lignipirellula</taxon>
    </lineage>
</organism>
<gene>
    <name evidence="3" type="ORF">Pla8534_05030</name>
</gene>
<reference evidence="3 4" key="1">
    <citation type="submission" date="2019-02" db="EMBL/GenBank/DDBJ databases">
        <title>Deep-cultivation of Planctomycetes and their phenomic and genomic characterization uncovers novel biology.</title>
        <authorList>
            <person name="Wiegand S."/>
            <person name="Jogler M."/>
            <person name="Boedeker C."/>
            <person name="Pinto D."/>
            <person name="Vollmers J."/>
            <person name="Rivas-Marin E."/>
            <person name="Kohn T."/>
            <person name="Peeters S.H."/>
            <person name="Heuer A."/>
            <person name="Rast P."/>
            <person name="Oberbeckmann S."/>
            <person name="Bunk B."/>
            <person name="Jeske O."/>
            <person name="Meyerdierks A."/>
            <person name="Storesund J.E."/>
            <person name="Kallscheuer N."/>
            <person name="Luecker S."/>
            <person name="Lage O.M."/>
            <person name="Pohl T."/>
            <person name="Merkel B.J."/>
            <person name="Hornburger P."/>
            <person name="Mueller R.-W."/>
            <person name="Bruemmer F."/>
            <person name="Labrenz M."/>
            <person name="Spormann A.M."/>
            <person name="Op den Camp H."/>
            <person name="Overmann J."/>
            <person name="Amann R."/>
            <person name="Jetten M.S.M."/>
            <person name="Mascher T."/>
            <person name="Medema M.H."/>
            <person name="Devos D.P."/>
            <person name="Kaster A.-K."/>
            <person name="Ovreas L."/>
            <person name="Rohde M."/>
            <person name="Galperin M.Y."/>
            <person name="Jogler C."/>
        </authorList>
    </citation>
    <scope>NUCLEOTIDE SEQUENCE [LARGE SCALE GENOMIC DNA]</scope>
    <source>
        <strain evidence="3 4">Pla85_3_4</strain>
    </source>
</reference>
<protein>
    <submittedName>
        <fullName evidence="3">Uncharacterized protein</fullName>
    </submittedName>
</protein>
<keyword evidence="4" id="KW-1185">Reference proteome</keyword>
<evidence type="ECO:0000313" key="3">
    <source>
        <dbReference type="EMBL" id="QDU92754.1"/>
    </source>
</evidence>
<accession>A0A518DLN0</accession>
<feature type="compositionally biased region" description="Low complexity" evidence="2">
    <location>
        <begin position="143"/>
        <end position="153"/>
    </location>
</feature>
<feature type="compositionally biased region" description="Low complexity" evidence="2">
    <location>
        <begin position="182"/>
        <end position="230"/>
    </location>
</feature>
<name>A0A518DLN0_9BACT</name>
<feature type="region of interest" description="Disordered" evidence="2">
    <location>
        <begin position="52"/>
        <end position="288"/>
    </location>
</feature>
<sequence length="407" mass="41963">MTRNTHSSRFLARDMLLGLALVLVATGAVAFGIAAYRNTGLEPQRVAVVPAADDENTPSDPLASPAENGSDVDPSAADDPINPAPALPSPDDFISTPTPSGVEAALLSRASAGSRPTETTTTAVVEQNGPQPPSPIDEEPASDPAADLVGLAPPAGPPAREPVTEPIPDLVFRNPGEREPVPADTDPPATDTDPLATDTDPLAADTDPSATDTDPLASASTSSEPAASDALPAIEPPADLGSPARTPFVDSNPPLEENATDVPASETGTSDTAAEGASSADVAGANPISSDPATVAGLQAELQTLRAQHADEIAEFRQTIEGLHLQIVGLRNEVTDSREAAKAFLDTVKEMDRLQDALAEANRQLVEMQAALEKRVSARPVTDANGFKSIVTETTDDQPYAKRVSVP</sequence>
<feature type="compositionally biased region" description="Low complexity" evidence="2">
    <location>
        <begin position="104"/>
        <end position="115"/>
    </location>
</feature>
<evidence type="ECO:0000256" key="2">
    <source>
        <dbReference type="SAM" id="MobiDB-lite"/>
    </source>
</evidence>
<dbReference type="AlphaFoldDB" id="A0A518DLN0"/>